<feature type="signal peptide" evidence="1">
    <location>
        <begin position="1"/>
        <end position="25"/>
    </location>
</feature>
<evidence type="ECO:0000313" key="3">
    <source>
        <dbReference type="Proteomes" id="UP001500630"/>
    </source>
</evidence>
<protein>
    <recommendedName>
        <fullName evidence="4">Spore-associated protein A</fullName>
    </recommendedName>
</protein>
<evidence type="ECO:0000313" key="2">
    <source>
        <dbReference type="EMBL" id="GAA3584911.1"/>
    </source>
</evidence>
<feature type="chain" id="PRO_5046026793" description="Spore-associated protein A" evidence="1">
    <location>
        <begin position="26"/>
        <end position="130"/>
    </location>
</feature>
<name>A0ABP6YJW9_9ACTN</name>
<keyword evidence="3" id="KW-1185">Reference proteome</keyword>
<comment type="caution">
    <text evidence="2">The sequence shown here is derived from an EMBL/GenBank/DDBJ whole genome shotgun (WGS) entry which is preliminary data.</text>
</comment>
<sequence>MFRAALSASALAATAMVLTATPASADLLSKCKTTAGATVCVGRDWTNNTVWGSVYYKDSKGKCVSGELVVFRPKKPTIVSSSFRLGSNACGKTYKRVSGDGIGKGQYIAAFRIGGDMFAELASVSYTWSK</sequence>
<dbReference type="EMBL" id="BAABDQ010000021">
    <property type="protein sequence ID" value="GAA3584911.1"/>
    <property type="molecule type" value="Genomic_DNA"/>
</dbReference>
<evidence type="ECO:0000256" key="1">
    <source>
        <dbReference type="SAM" id="SignalP"/>
    </source>
</evidence>
<dbReference type="RefSeq" id="WP_345569970.1">
    <property type="nucleotide sequence ID" value="NZ_BAABDQ010000021.1"/>
</dbReference>
<proteinExistence type="predicted"/>
<accession>A0ABP6YJW9</accession>
<keyword evidence="1" id="KW-0732">Signal</keyword>
<organism evidence="2 3">
    <name type="scientific">Nonomuraea rosea</name>
    <dbReference type="NCBI Taxonomy" id="638574"/>
    <lineage>
        <taxon>Bacteria</taxon>
        <taxon>Bacillati</taxon>
        <taxon>Actinomycetota</taxon>
        <taxon>Actinomycetes</taxon>
        <taxon>Streptosporangiales</taxon>
        <taxon>Streptosporangiaceae</taxon>
        <taxon>Nonomuraea</taxon>
    </lineage>
</organism>
<reference evidence="3" key="1">
    <citation type="journal article" date="2019" name="Int. J. Syst. Evol. Microbiol.">
        <title>The Global Catalogue of Microorganisms (GCM) 10K type strain sequencing project: providing services to taxonomists for standard genome sequencing and annotation.</title>
        <authorList>
            <consortium name="The Broad Institute Genomics Platform"/>
            <consortium name="The Broad Institute Genome Sequencing Center for Infectious Disease"/>
            <person name="Wu L."/>
            <person name="Ma J."/>
        </authorList>
    </citation>
    <scope>NUCLEOTIDE SEQUENCE [LARGE SCALE GENOMIC DNA]</scope>
    <source>
        <strain evidence="3">JCM 17326</strain>
    </source>
</reference>
<gene>
    <name evidence="2" type="ORF">GCM10022419_078540</name>
</gene>
<dbReference type="Proteomes" id="UP001500630">
    <property type="component" value="Unassembled WGS sequence"/>
</dbReference>
<evidence type="ECO:0008006" key="4">
    <source>
        <dbReference type="Google" id="ProtNLM"/>
    </source>
</evidence>